<dbReference type="Proteomes" id="UP001140510">
    <property type="component" value="Unassembled WGS sequence"/>
</dbReference>
<dbReference type="InterPro" id="IPR016181">
    <property type="entry name" value="Acyl_CoA_acyltransferase"/>
</dbReference>
<name>A0A9W9D3W4_9PLEO</name>
<sequence>MVLELHPCTESDIPEFVRIQIAAFGTGGGMTQFMVEHPPSEEYINKSVDKHLKSLREEEDITYLKVIDTELDGQMIAGAKWRINQKERKEEEIQSMLPVPGADEDGKQAMIDFMWYLYRVRKEFMGTRPFYFLHILITDPAHHRRGAGAKLVNWGTAQADSVQLPCFLESSVMGRPLYARCGFTPRLEQKFDLAKYGGVGEDMNTVMIRDPVKA</sequence>
<dbReference type="InterPro" id="IPR052523">
    <property type="entry name" value="Trichothecene_AcTrans"/>
</dbReference>
<proteinExistence type="predicted"/>
<dbReference type="Gene3D" id="3.40.630.30">
    <property type="match status" value="1"/>
</dbReference>
<dbReference type="PANTHER" id="PTHR42791">
    <property type="entry name" value="GNAT FAMILY ACETYLTRANSFERASE"/>
    <property type="match status" value="1"/>
</dbReference>
<feature type="domain" description="N-acetyltransferase" evidence="1">
    <location>
        <begin position="121"/>
        <end position="183"/>
    </location>
</feature>
<dbReference type="AlphaFoldDB" id="A0A9W9D3W4"/>
<reference evidence="2" key="1">
    <citation type="submission" date="2022-10" db="EMBL/GenBank/DDBJ databases">
        <title>Tapping the CABI collections for fungal endophytes: first genome assemblies for Collariella, Neodidymelliopsis, Ascochyta clinopodiicola, Didymella pomorum, Didymosphaeria variabile, Neocosmospora piperis and Neocucurbitaria cava.</title>
        <authorList>
            <person name="Hill R."/>
        </authorList>
    </citation>
    <scope>NUCLEOTIDE SEQUENCE</scope>
    <source>
        <strain evidence="2">IMI 355091</strain>
    </source>
</reference>
<dbReference type="SUPFAM" id="SSF55729">
    <property type="entry name" value="Acyl-CoA N-acyltransferases (Nat)"/>
    <property type="match status" value="1"/>
</dbReference>
<dbReference type="PANTHER" id="PTHR42791:SF14">
    <property type="entry name" value="N-ACETYLTRANSFERASE DOMAIN-CONTAINING PROTEIN"/>
    <property type="match status" value="1"/>
</dbReference>
<gene>
    <name evidence="2" type="ORF">N0V91_009014</name>
</gene>
<evidence type="ECO:0000259" key="1">
    <source>
        <dbReference type="Pfam" id="PF00583"/>
    </source>
</evidence>
<dbReference type="OrthoDB" id="2115692at2759"/>
<comment type="caution">
    <text evidence="2">The sequence shown here is derived from an EMBL/GenBank/DDBJ whole genome shotgun (WGS) entry which is preliminary data.</text>
</comment>
<dbReference type="Pfam" id="PF00583">
    <property type="entry name" value="Acetyltransf_1"/>
    <property type="match status" value="1"/>
</dbReference>
<keyword evidence="3" id="KW-1185">Reference proteome</keyword>
<dbReference type="GO" id="GO:0016747">
    <property type="term" value="F:acyltransferase activity, transferring groups other than amino-acyl groups"/>
    <property type="evidence" value="ECO:0007669"/>
    <property type="project" value="InterPro"/>
</dbReference>
<evidence type="ECO:0000313" key="3">
    <source>
        <dbReference type="Proteomes" id="UP001140510"/>
    </source>
</evidence>
<organism evidence="2 3">
    <name type="scientific">Didymella pomorum</name>
    <dbReference type="NCBI Taxonomy" id="749634"/>
    <lineage>
        <taxon>Eukaryota</taxon>
        <taxon>Fungi</taxon>
        <taxon>Dikarya</taxon>
        <taxon>Ascomycota</taxon>
        <taxon>Pezizomycotina</taxon>
        <taxon>Dothideomycetes</taxon>
        <taxon>Pleosporomycetidae</taxon>
        <taxon>Pleosporales</taxon>
        <taxon>Pleosporineae</taxon>
        <taxon>Didymellaceae</taxon>
        <taxon>Didymella</taxon>
    </lineage>
</organism>
<accession>A0A9W9D3W4</accession>
<dbReference type="EMBL" id="JAPEVA010000096">
    <property type="protein sequence ID" value="KAJ4400039.1"/>
    <property type="molecule type" value="Genomic_DNA"/>
</dbReference>
<protein>
    <recommendedName>
        <fullName evidence="1">N-acetyltransferase domain-containing protein</fullName>
    </recommendedName>
</protein>
<evidence type="ECO:0000313" key="2">
    <source>
        <dbReference type="EMBL" id="KAJ4400039.1"/>
    </source>
</evidence>
<dbReference type="InterPro" id="IPR000182">
    <property type="entry name" value="GNAT_dom"/>
</dbReference>